<dbReference type="Pfam" id="PF00356">
    <property type="entry name" value="LacI"/>
    <property type="match status" value="1"/>
</dbReference>
<evidence type="ECO:0000259" key="4">
    <source>
        <dbReference type="PROSITE" id="PS50932"/>
    </source>
</evidence>
<evidence type="ECO:0000313" key="7">
    <source>
        <dbReference type="Proteomes" id="UP000234855"/>
    </source>
</evidence>
<keyword evidence="1" id="KW-0805">Transcription regulation</keyword>
<keyword evidence="3" id="KW-0804">Transcription</keyword>
<dbReference type="GO" id="GO:0000976">
    <property type="term" value="F:transcription cis-regulatory region binding"/>
    <property type="evidence" value="ECO:0007669"/>
    <property type="project" value="TreeGrafter"/>
</dbReference>
<evidence type="ECO:0000313" key="5">
    <source>
        <dbReference type="EMBL" id="PLS24071.1"/>
    </source>
</evidence>
<protein>
    <submittedName>
        <fullName evidence="6">LacI family DNA-binding transcriptional regulator</fullName>
    </submittedName>
    <submittedName>
        <fullName evidence="5">LacI family response repressor</fullName>
    </submittedName>
</protein>
<feature type="domain" description="HTH lacI-type" evidence="4">
    <location>
        <begin position="2"/>
        <end position="56"/>
    </location>
</feature>
<evidence type="ECO:0000256" key="2">
    <source>
        <dbReference type="ARBA" id="ARBA00023125"/>
    </source>
</evidence>
<dbReference type="AlphaFoldDB" id="A0A2N5IQ25"/>
<dbReference type="InterPro" id="IPR028082">
    <property type="entry name" value="Peripla_BP_I"/>
</dbReference>
<accession>A0A2N5IQ25</accession>
<dbReference type="InterPro" id="IPR000843">
    <property type="entry name" value="HTH_LacI"/>
</dbReference>
<sequence>MVTSKDVAALAGVSQATVSYVMNGTRPISEKTKKKVRAAIKQLGYYPNANARALAGQHAGVIAAVVRMNESTQFEELLPHISSMTREVRKRGASLMLVPAEEGMKAVRQLVGESVVDAVALFDIGHNDRRLPELAELDVPAVLVGTPGDSHGLISVDVDYPAVIDLAAAELAKSGVKKAVLVSEPLADEEGRYTWAIGNTESLWREAARSHGLELEIFNPASDAFSGVQPLGNRMREWRGNERIGLVVRRPRTTEWVLQLMLREGLAPGRDVALVSVCEDSFAASCGIPVTNVSPEAEQVSAKAIERLFDLMDGKPSGALHQLVMPKSTVRSTTPAIPS</sequence>
<dbReference type="SUPFAM" id="SSF53822">
    <property type="entry name" value="Periplasmic binding protein-like I"/>
    <property type="match status" value="1"/>
</dbReference>
<dbReference type="PANTHER" id="PTHR30146:SF153">
    <property type="entry name" value="LACTOSE OPERON REPRESSOR"/>
    <property type="match status" value="1"/>
</dbReference>
<reference evidence="6 8" key="2">
    <citation type="submission" date="2021-03" db="EMBL/GenBank/DDBJ databases">
        <title>Genome sequencing of Bifidobacterium imperatoris JCM 32708.</title>
        <authorList>
            <person name="Kim J."/>
        </authorList>
    </citation>
    <scope>NUCLEOTIDE SEQUENCE [LARGE SCALE GENOMIC DNA]</scope>
    <source>
        <strain evidence="6 8">JCM 32708</strain>
    </source>
</reference>
<dbReference type="Gene3D" id="3.40.50.2300">
    <property type="match status" value="2"/>
</dbReference>
<dbReference type="InterPro" id="IPR046335">
    <property type="entry name" value="LacI/GalR-like_sensor"/>
</dbReference>
<keyword evidence="8" id="KW-1185">Reference proteome</keyword>
<dbReference type="EMBL" id="CP071591">
    <property type="protein sequence ID" value="QSY58189.1"/>
    <property type="molecule type" value="Genomic_DNA"/>
</dbReference>
<dbReference type="Gene3D" id="1.10.260.40">
    <property type="entry name" value="lambda repressor-like DNA-binding domains"/>
    <property type="match status" value="1"/>
</dbReference>
<dbReference type="SUPFAM" id="SSF47413">
    <property type="entry name" value="lambda repressor-like DNA-binding domains"/>
    <property type="match status" value="1"/>
</dbReference>
<dbReference type="PANTHER" id="PTHR30146">
    <property type="entry name" value="LACI-RELATED TRANSCRIPTIONAL REPRESSOR"/>
    <property type="match status" value="1"/>
</dbReference>
<gene>
    <name evidence="6" type="ORF">BLI708_02420</name>
    <name evidence="5" type="ORF">Tam1G_1907</name>
</gene>
<organism evidence="5 7">
    <name type="scientific">Bifidobacterium imperatoris</name>
    <dbReference type="NCBI Taxonomy" id="2020965"/>
    <lineage>
        <taxon>Bacteria</taxon>
        <taxon>Bacillati</taxon>
        <taxon>Actinomycetota</taxon>
        <taxon>Actinomycetes</taxon>
        <taxon>Bifidobacteriales</taxon>
        <taxon>Bifidobacteriaceae</taxon>
        <taxon>Bifidobacterium</taxon>
    </lineage>
</organism>
<evidence type="ECO:0000313" key="8">
    <source>
        <dbReference type="Proteomes" id="UP000663067"/>
    </source>
</evidence>
<evidence type="ECO:0000313" key="6">
    <source>
        <dbReference type="EMBL" id="QSY58189.1"/>
    </source>
</evidence>
<reference evidence="5 7" key="1">
    <citation type="submission" date="2017-07" db="EMBL/GenBank/DDBJ databases">
        <title>Bifidobacterium novel species.</title>
        <authorList>
            <person name="Lugli G.A."/>
            <person name="Milani C."/>
            <person name="Duranti S."/>
            <person name="Mangifesta M."/>
        </authorList>
    </citation>
    <scope>NUCLEOTIDE SEQUENCE [LARGE SCALE GENOMIC DNA]</scope>
    <source>
        <strain evidence="5 7">45</strain>
    </source>
</reference>
<dbReference type="PROSITE" id="PS50932">
    <property type="entry name" value="HTH_LACI_2"/>
    <property type="match status" value="1"/>
</dbReference>
<evidence type="ECO:0000256" key="3">
    <source>
        <dbReference type="ARBA" id="ARBA00023163"/>
    </source>
</evidence>
<dbReference type="EMBL" id="NMWV01000029">
    <property type="protein sequence ID" value="PLS24071.1"/>
    <property type="molecule type" value="Genomic_DNA"/>
</dbReference>
<dbReference type="InterPro" id="IPR010982">
    <property type="entry name" value="Lambda_DNA-bd_dom_sf"/>
</dbReference>
<dbReference type="Pfam" id="PF13377">
    <property type="entry name" value="Peripla_BP_3"/>
    <property type="match status" value="1"/>
</dbReference>
<dbReference type="Proteomes" id="UP000234855">
    <property type="component" value="Unassembled WGS sequence"/>
</dbReference>
<dbReference type="RefSeq" id="WP_101626375.1">
    <property type="nucleotide sequence ID" value="NZ_CP071591.1"/>
</dbReference>
<keyword evidence="2 6" id="KW-0238">DNA-binding</keyword>
<dbReference type="GO" id="GO:0003700">
    <property type="term" value="F:DNA-binding transcription factor activity"/>
    <property type="evidence" value="ECO:0007669"/>
    <property type="project" value="TreeGrafter"/>
</dbReference>
<proteinExistence type="predicted"/>
<dbReference type="SMART" id="SM00354">
    <property type="entry name" value="HTH_LACI"/>
    <property type="match status" value="1"/>
</dbReference>
<evidence type="ECO:0000256" key="1">
    <source>
        <dbReference type="ARBA" id="ARBA00023015"/>
    </source>
</evidence>
<dbReference type="Proteomes" id="UP000663067">
    <property type="component" value="Chromosome"/>
</dbReference>
<name>A0A2N5IQ25_9BIFI</name>
<dbReference type="CDD" id="cd01392">
    <property type="entry name" value="HTH_LacI"/>
    <property type="match status" value="1"/>
</dbReference>